<protein>
    <submittedName>
        <fullName evidence="10">Transcriptional regulatory protein ZraR</fullName>
    </submittedName>
</protein>
<dbReference type="Pfam" id="PF00158">
    <property type="entry name" value="Sigma54_activat"/>
    <property type="match status" value="1"/>
</dbReference>
<dbReference type="PROSITE" id="PS00688">
    <property type="entry name" value="SIGMA54_INTERACT_3"/>
    <property type="match status" value="1"/>
</dbReference>
<dbReference type="InterPro" id="IPR058031">
    <property type="entry name" value="AAA_lid_NorR"/>
</dbReference>
<evidence type="ECO:0000259" key="8">
    <source>
        <dbReference type="PROSITE" id="PS50045"/>
    </source>
</evidence>
<evidence type="ECO:0000256" key="2">
    <source>
        <dbReference type="ARBA" id="ARBA00022840"/>
    </source>
</evidence>
<dbReference type="InterPro" id="IPR025944">
    <property type="entry name" value="Sigma_54_int_dom_CS"/>
</dbReference>
<dbReference type="CDD" id="cd00009">
    <property type="entry name" value="AAA"/>
    <property type="match status" value="1"/>
</dbReference>
<dbReference type="PRINTS" id="PR01590">
    <property type="entry name" value="HTHFIS"/>
</dbReference>
<gene>
    <name evidence="10" type="primary">zraR_1</name>
    <name evidence="10" type="ORF">LAX5112_00473</name>
</gene>
<dbReference type="RefSeq" id="WP_055670425.1">
    <property type="nucleotide sequence ID" value="NZ_CXWD01000002.1"/>
</dbReference>
<feature type="modified residue" description="4-aspartylphosphate" evidence="7">
    <location>
        <position position="53"/>
    </location>
</feature>
<feature type="domain" description="Sigma-54 factor interaction" evidence="8">
    <location>
        <begin position="132"/>
        <end position="361"/>
    </location>
</feature>
<dbReference type="GO" id="GO:0005524">
    <property type="term" value="F:ATP binding"/>
    <property type="evidence" value="ECO:0007669"/>
    <property type="project" value="UniProtKB-KW"/>
</dbReference>
<dbReference type="Gene3D" id="3.40.50.300">
    <property type="entry name" value="P-loop containing nucleotide triphosphate hydrolases"/>
    <property type="match status" value="1"/>
</dbReference>
<dbReference type="SUPFAM" id="SSF52540">
    <property type="entry name" value="P-loop containing nucleoside triphosphate hydrolases"/>
    <property type="match status" value="1"/>
</dbReference>
<dbReference type="Gene3D" id="3.40.50.2300">
    <property type="match status" value="1"/>
</dbReference>
<dbReference type="OrthoDB" id="9804019at2"/>
<dbReference type="InterPro" id="IPR011006">
    <property type="entry name" value="CheY-like_superfamily"/>
</dbReference>
<keyword evidence="1" id="KW-0547">Nucleotide-binding</keyword>
<dbReference type="Pfam" id="PF00072">
    <property type="entry name" value="Response_reg"/>
    <property type="match status" value="1"/>
</dbReference>
<dbReference type="Gene3D" id="1.10.10.60">
    <property type="entry name" value="Homeodomain-like"/>
    <property type="match status" value="1"/>
</dbReference>
<proteinExistence type="predicted"/>
<dbReference type="Proteomes" id="UP000053235">
    <property type="component" value="Unassembled WGS sequence"/>
</dbReference>
<dbReference type="InterPro" id="IPR001789">
    <property type="entry name" value="Sig_transdc_resp-reg_receiver"/>
</dbReference>
<reference evidence="11" key="1">
    <citation type="submission" date="2015-07" db="EMBL/GenBank/DDBJ databases">
        <authorList>
            <person name="Rodrigo-Torres Lidia"/>
            <person name="Arahal R.David."/>
        </authorList>
    </citation>
    <scope>NUCLEOTIDE SEQUENCE [LARGE SCALE GENOMIC DNA]</scope>
    <source>
        <strain evidence="11">CECT 5112</strain>
    </source>
</reference>
<dbReference type="Pfam" id="PF02954">
    <property type="entry name" value="HTH_8"/>
    <property type="match status" value="1"/>
</dbReference>
<dbReference type="FunFam" id="3.40.50.300:FF:000006">
    <property type="entry name" value="DNA-binding transcriptional regulator NtrC"/>
    <property type="match status" value="1"/>
</dbReference>
<keyword evidence="2" id="KW-0067">ATP-binding</keyword>
<evidence type="ECO:0000256" key="3">
    <source>
        <dbReference type="ARBA" id="ARBA00023012"/>
    </source>
</evidence>
<dbReference type="SMART" id="SM00382">
    <property type="entry name" value="AAA"/>
    <property type="match status" value="1"/>
</dbReference>
<dbReference type="SMART" id="SM00448">
    <property type="entry name" value="REC"/>
    <property type="match status" value="1"/>
</dbReference>
<keyword evidence="3" id="KW-0902">Two-component regulatory system</keyword>
<dbReference type="EMBL" id="CXWD01000002">
    <property type="protein sequence ID" value="CTQ64993.1"/>
    <property type="molecule type" value="Genomic_DNA"/>
</dbReference>
<evidence type="ECO:0000256" key="4">
    <source>
        <dbReference type="ARBA" id="ARBA00023015"/>
    </source>
</evidence>
<accession>A0A0M6ZU69</accession>
<dbReference type="SUPFAM" id="SSF46689">
    <property type="entry name" value="Homeodomain-like"/>
    <property type="match status" value="1"/>
</dbReference>
<dbReference type="SUPFAM" id="SSF52172">
    <property type="entry name" value="CheY-like"/>
    <property type="match status" value="1"/>
</dbReference>
<dbReference type="PANTHER" id="PTHR32071">
    <property type="entry name" value="TRANSCRIPTIONAL REGULATORY PROTEIN"/>
    <property type="match status" value="1"/>
</dbReference>
<dbReference type="Pfam" id="PF25601">
    <property type="entry name" value="AAA_lid_14"/>
    <property type="match status" value="1"/>
</dbReference>
<evidence type="ECO:0000259" key="9">
    <source>
        <dbReference type="PROSITE" id="PS50110"/>
    </source>
</evidence>
<name>A0A0M6ZU69_9HYPH</name>
<sequence length="458" mass="49930">MSELILLVEDDPVLGPSLQQRLVLEGFSVVHATTLAAAREFLGKRVPSFVLSDIRLPDGSGADLLREVLSQHGAVPIVYMTAYGSVDQAVELVRDGARDYLAKPFNLDELVSRIQELLLRPLAPQVDDPFSTFGLSASMRGVRSMLNRLAGIDLPVLLIGETGTGKEIAARYLHAKNAAQSRPFEALNCGQLSPELADSTLFGHEKGAFTSAHDRRIGVLESVGEGTLLLDEIGDTGPELQLKLLRVLQERQFRRLGASQDLAFKGRLVCATNRDLEEAVRDGVFREDLLFRINVVTIRVPPLRERLEEVAPLITAFAANAAQRMGIAPKPATAAAVSAAEQHDWPGNVRELRNRVERAVALAGGAELTPADLFPENATRLLQPASHASGGPATAQSRSSIGFPSLAEVRDQAERTHILRALDETDGRLQDAAKLLHISRTTLWERMRRHGIDRSTES</sequence>
<dbReference type="GO" id="GO:0043565">
    <property type="term" value="F:sequence-specific DNA binding"/>
    <property type="evidence" value="ECO:0007669"/>
    <property type="project" value="InterPro"/>
</dbReference>
<dbReference type="InterPro" id="IPR003593">
    <property type="entry name" value="AAA+_ATPase"/>
</dbReference>
<keyword evidence="7" id="KW-0597">Phosphoprotein</keyword>
<evidence type="ECO:0000256" key="1">
    <source>
        <dbReference type="ARBA" id="ARBA00022741"/>
    </source>
</evidence>
<dbReference type="GO" id="GO:0000160">
    <property type="term" value="P:phosphorelay signal transduction system"/>
    <property type="evidence" value="ECO:0007669"/>
    <property type="project" value="UniProtKB-KW"/>
</dbReference>
<dbReference type="STRING" id="388408.LAX5112_00473"/>
<dbReference type="Gene3D" id="1.10.8.60">
    <property type="match status" value="1"/>
</dbReference>
<dbReference type="PROSITE" id="PS50110">
    <property type="entry name" value="RESPONSE_REGULATORY"/>
    <property type="match status" value="1"/>
</dbReference>
<keyword evidence="6" id="KW-0804">Transcription</keyword>
<dbReference type="InterPro" id="IPR002197">
    <property type="entry name" value="HTH_Fis"/>
</dbReference>
<evidence type="ECO:0000313" key="10">
    <source>
        <dbReference type="EMBL" id="CTQ64993.1"/>
    </source>
</evidence>
<keyword evidence="4" id="KW-0805">Transcription regulation</keyword>
<dbReference type="InterPro" id="IPR027417">
    <property type="entry name" value="P-loop_NTPase"/>
</dbReference>
<evidence type="ECO:0000256" key="7">
    <source>
        <dbReference type="PROSITE-ProRule" id="PRU00169"/>
    </source>
</evidence>
<evidence type="ECO:0000256" key="5">
    <source>
        <dbReference type="ARBA" id="ARBA00023159"/>
    </source>
</evidence>
<dbReference type="GO" id="GO:0006355">
    <property type="term" value="P:regulation of DNA-templated transcription"/>
    <property type="evidence" value="ECO:0007669"/>
    <property type="project" value="InterPro"/>
</dbReference>
<dbReference type="PROSITE" id="PS50045">
    <property type="entry name" value="SIGMA54_INTERACT_4"/>
    <property type="match status" value="1"/>
</dbReference>
<keyword evidence="5" id="KW-0010">Activator</keyword>
<dbReference type="AlphaFoldDB" id="A0A0M6ZU69"/>
<evidence type="ECO:0000256" key="6">
    <source>
        <dbReference type="ARBA" id="ARBA00023163"/>
    </source>
</evidence>
<keyword evidence="11" id="KW-1185">Reference proteome</keyword>
<evidence type="ECO:0000313" key="11">
    <source>
        <dbReference type="Proteomes" id="UP000053235"/>
    </source>
</evidence>
<organism evidence="10 11">
    <name type="scientific">Roseibium alexandrii</name>
    <dbReference type="NCBI Taxonomy" id="388408"/>
    <lineage>
        <taxon>Bacteria</taxon>
        <taxon>Pseudomonadati</taxon>
        <taxon>Pseudomonadota</taxon>
        <taxon>Alphaproteobacteria</taxon>
        <taxon>Hyphomicrobiales</taxon>
        <taxon>Stappiaceae</taxon>
        <taxon>Roseibium</taxon>
    </lineage>
</organism>
<dbReference type="InterPro" id="IPR009057">
    <property type="entry name" value="Homeodomain-like_sf"/>
</dbReference>
<feature type="domain" description="Response regulatory" evidence="9">
    <location>
        <begin position="4"/>
        <end position="118"/>
    </location>
</feature>
<dbReference type="InterPro" id="IPR002078">
    <property type="entry name" value="Sigma_54_int"/>
</dbReference>